<keyword evidence="1" id="KW-0472">Membrane</keyword>
<dbReference type="RefSeq" id="WP_154610713.1">
    <property type="nucleotide sequence ID" value="NZ_WLTZ01000003.1"/>
</dbReference>
<feature type="transmembrane region" description="Helical" evidence="1">
    <location>
        <begin position="180"/>
        <end position="199"/>
    </location>
</feature>
<dbReference type="AlphaFoldDB" id="A0A346CLH2"/>
<gene>
    <name evidence="2" type="primary">wzy</name>
</gene>
<feature type="transmembrane region" description="Helical" evidence="1">
    <location>
        <begin position="83"/>
        <end position="103"/>
    </location>
</feature>
<feature type="transmembrane region" description="Helical" evidence="1">
    <location>
        <begin position="205"/>
        <end position="220"/>
    </location>
</feature>
<feature type="transmembrane region" description="Helical" evidence="1">
    <location>
        <begin position="155"/>
        <end position="175"/>
    </location>
</feature>
<reference evidence="2" key="1">
    <citation type="submission" date="2018-06" db="EMBL/GenBank/DDBJ databases">
        <title>Development of a Molecular Serotyping Scheme and a Multiplexed Luminex-Based Array for Providencia.</title>
        <authorList>
            <person name="Du Y."/>
            <person name="Liu B."/>
        </authorList>
    </citation>
    <scope>NUCLEOTIDE SEQUENCE</scope>
</reference>
<feature type="transmembrane region" description="Helical" evidence="1">
    <location>
        <begin position="307"/>
        <end position="328"/>
    </location>
</feature>
<name>A0A346CLH2_9GAMM</name>
<feature type="transmembrane region" description="Helical" evidence="1">
    <location>
        <begin position="20"/>
        <end position="46"/>
    </location>
</feature>
<feature type="transmembrane region" description="Helical" evidence="1">
    <location>
        <begin position="225"/>
        <end position="243"/>
    </location>
</feature>
<evidence type="ECO:0000313" key="2">
    <source>
        <dbReference type="EMBL" id="AXL96446.1"/>
    </source>
</evidence>
<organism evidence="2">
    <name type="scientific">Providencia rustigianii</name>
    <dbReference type="NCBI Taxonomy" id="158850"/>
    <lineage>
        <taxon>Bacteria</taxon>
        <taxon>Pseudomonadati</taxon>
        <taxon>Pseudomonadota</taxon>
        <taxon>Gammaproteobacteria</taxon>
        <taxon>Enterobacterales</taxon>
        <taxon>Morganellaceae</taxon>
        <taxon>Providencia</taxon>
    </lineage>
</organism>
<proteinExistence type="predicted"/>
<accession>A0A346CLH2</accession>
<feature type="transmembrane region" description="Helical" evidence="1">
    <location>
        <begin position="115"/>
        <end position="135"/>
    </location>
</feature>
<keyword evidence="1" id="KW-1133">Transmembrane helix</keyword>
<protein>
    <submittedName>
        <fullName evidence="2">Wzy</fullName>
    </submittedName>
</protein>
<sequence length="382" mass="44369">MEKTQNLSINPNKIHSVLYYFLFFIAGFNYLLIFAILIITCSLLEALKLKNSKIKTQFIVSSIIFFFYILLTFFIGADRFYTPSPFNAMTVILISTLYLGLILQSKTNIEKRNLISMYIIGLAAQSLFIVAYNYMQGENYGYGNLLNPFTGNKMNSPSISNNLALSLSLSLFYVFNFKMLVKLASILLTLLMLLCGFYLSGRTFFLISLIALIMLFIHNFKIKNIFYFILLIIPLGFISTYILPDNIHKHIEFTLSRLSEGLESNRFKHYYYGLSELPNYPFGGFIVDSSIEKTLWFHNIFLDTARVAGWIPTFLLAMFTIISLTRYLYYRKNAFTFFGLYIFLITFIIMQQDVIVEGEYRILIIFFLSTLMFIKVKDESLK</sequence>
<dbReference type="EMBL" id="MH444267">
    <property type="protein sequence ID" value="AXL96446.1"/>
    <property type="molecule type" value="Genomic_DNA"/>
</dbReference>
<keyword evidence="1" id="KW-0812">Transmembrane</keyword>
<evidence type="ECO:0000256" key="1">
    <source>
        <dbReference type="SAM" id="Phobius"/>
    </source>
</evidence>
<feature type="transmembrane region" description="Helical" evidence="1">
    <location>
        <begin position="335"/>
        <end position="354"/>
    </location>
</feature>
<feature type="transmembrane region" description="Helical" evidence="1">
    <location>
        <begin position="58"/>
        <end position="77"/>
    </location>
</feature>